<dbReference type="AlphaFoldDB" id="A0A1L9C3K1"/>
<name>A0A1L9C3K1_9EURY</name>
<keyword evidence="4" id="KW-0282">Flagellum</keyword>
<accession>A0A1L9C3K1</accession>
<dbReference type="PANTHER" id="PTHR38138">
    <property type="entry name" value="VNG6441H"/>
    <property type="match status" value="1"/>
</dbReference>
<feature type="transmembrane region" description="Helical" evidence="1">
    <location>
        <begin position="17"/>
        <end position="39"/>
    </location>
</feature>
<keyword evidence="1" id="KW-0472">Membrane</keyword>
<keyword evidence="6" id="KW-1185">Reference proteome</keyword>
<reference evidence="4" key="3">
    <citation type="submission" date="2017-04" db="EMBL/GenBank/DDBJ databases">
        <authorList>
            <person name="Afonso C.L."/>
            <person name="Miller P.J."/>
            <person name="Scott M.A."/>
            <person name="Spackman E."/>
            <person name="Goraichik I."/>
            <person name="Dimitrov K.M."/>
            <person name="Suarez D.L."/>
            <person name="Swayne D.E."/>
        </authorList>
    </citation>
    <scope>NUCLEOTIDE SEQUENCE [LARGE SCALE GENOMIC DNA]</scope>
    <source>
        <strain evidence="4">FDF-1</strain>
    </source>
</reference>
<keyword evidence="1" id="KW-1133">Transmembrane helix</keyword>
<reference evidence="3 5" key="1">
    <citation type="submission" date="2014-12" db="EMBL/GenBank/DDBJ databases">
        <title>The genome sequence of Methanohalophilus portucalensis strain FDF1.</title>
        <authorList>
            <person name="Lai M.-C."/>
            <person name="Lai S.-J."/>
        </authorList>
    </citation>
    <scope>NUCLEOTIDE SEQUENCE [LARGE SCALE GENOMIC DNA]</scope>
    <source>
        <strain evidence="3 5">FDF-1</strain>
    </source>
</reference>
<organism evidence="3 5">
    <name type="scientific">Methanohalophilus portucalensis FDF-1</name>
    <dbReference type="NCBI Taxonomy" id="523843"/>
    <lineage>
        <taxon>Archaea</taxon>
        <taxon>Methanobacteriati</taxon>
        <taxon>Methanobacteriota</taxon>
        <taxon>Stenosarchaea group</taxon>
        <taxon>Methanomicrobia</taxon>
        <taxon>Methanosarcinales</taxon>
        <taxon>Methanosarcinaceae</taxon>
        <taxon>Methanohalophilus</taxon>
    </lineage>
</organism>
<evidence type="ECO:0000313" key="4">
    <source>
        <dbReference type="EMBL" id="SMH39354.1"/>
    </source>
</evidence>
<dbReference type="EMBL" id="FXBN01000002">
    <property type="protein sequence ID" value="SMH39354.1"/>
    <property type="molecule type" value="Genomic_DNA"/>
</dbReference>
<evidence type="ECO:0000256" key="1">
    <source>
        <dbReference type="SAM" id="Phobius"/>
    </source>
</evidence>
<dbReference type="InterPro" id="IPR012859">
    <property type="entry name" value="Pilin_N_archaeal"/>
</dbReference>
<protein>
    <submittedName>
        <fullName evidence="4">Flagellin (Archaellin), FlaG/FlaF family</fullName>
    </submittedName>
</protein>
<feature type="domain" description="Archaeal Type IV pilin N-terminal" evidence="2">
    <location>
        <begin position="12"/>
        <end position="83"/>
    </location>
</feature>
<sequence>MQRGRCLQADESGVSDVVGTVLMITITVLMATIVAIAIFNLQPPMDIPHIDVDIEPNGSNVDVVHMGGEPVDVEELKFMVHGQEITINNSSPLNSSNEWSIGTTITLDTNNTDINLIHKPSQGLIE</sequence>
<keyword evidence="4" id="KW-0969">Cilium</keyword>
<evidence type="ECO:0000313" key="6">
    <source>
        <dbReference type="Proteomes" id="UP000193969"/>
    </source>
</evidence>
<dbReference type="STRING" id="523843.SAMN06264941_1375"/>
<dbReference type="Pfam" id="PF07790">
    <property type="entry name" value="Pilin_N"/>
    <property type="match status" value="1"/>
</dbReference>
<dbReference type="Proteomes" id="UP000185713">
    <property type="component" value="Unassembled WGS sequence"/>
</dbReference>
<reference evidence="6" key="2">
    <citation type="submission" date="2017-04" db="EMBL/GenBank/DDBJ databases">
        <authorList>
            <person name="Varghese N."/>
            <person name="Submissions S."/>
        </authorList>
    </citation>
    <scope>NUCLEOTIDE SEQUENCE [LARGE SCALE GENOMIC DNA]</scope>
    <source>
        <strain evidence="6">FDF-1</strain>
    </source>
</reference>
<dbReference type="EMBL" id="JWTK01000004">
    <property type="protein sequence ID" value="OJH49115.1"/>
    <property type="molecule type" value="Genomic_DNA"/>
</dbReference>
<evidence type="ECO:0000313" key="3">
    <source>
        <dbReference type="EMBL" id="OJH49115.1"/>
    </source>
</evidence>
<proteinExistence type="predicted"/>
<dbReference type="OrthoDB" id="142792at2157"/>
<dbReference type="Proteomes" id="UP000193969">
    <property type="component" value="Unassembled WGS sequence"/>
</dbReference>
<keyword evidence="4" id="KW-0966">Cell projection</keyword>
<dbReference type="PANTHER" id="PTHR38138:SF1">
    <property type="entry name" value="ARCHAEAL TYPE IV PILIN N-TERMINAL DOMAIN-CONTAINING PROTEIN"/>
    <property type="match status" value="1"/>
</dbReference>
<dbReference type="RefSeq" id="WP_072360771.1">
    <property type="nucleotide sequence ID" value="NZ_FXBN01000002.1"/>
</dbReference>
<gene>
    <name evidence="3" type="ORF">MPF_1618</name>
    <name evidence="4" type="ORF">SAMN06264941_1375</name>
</gene>
<evidence type="ECO:0000313" key="5">
    <source>
        <dbReference type="Proteomes" id="UP000185713"/>
    </source>
</evidence>
<keyword evidence="1" id="KW-0812">Transmembrane</keyword>
<evidence type="ECO:0000259" key="2">
    <source>
        <dbReference type="Pfam" id="PF07790"/>
    </source>
</evidence>